<sequence length="88" mass="9435">MHVLVLSGPRYLAAGKGRVVVCQVVPGAVPDDFTSVCRVSYRDADGVDTIGLAVPDLIDWYPMSALGDRVGMVSDTTALIRLVEALFR</sequence>
<gene>
    <name evidence="1" type="ORF">DFR76_113218</name>
</gene>
<evidence type="ECO:0000313" key="2">
    <source>
        <dbReference type="Proteomes" id="UP000254869"/>
    </source>
</evidence>
<keyword evidence="2" id="KW-1185">Reference proteome</keyword>
<dbReference type="STRING" id="1210086.GCA_001613105_07466"/>
<organism evidence="1 2">
    <name type="scientific">Nocardia pseudobrasiliensis</name>
    <dbReference type="NCBI Taxonomy" id="45979"/>
    <lineage>
        <taxon>Bacteria</taxon>
        <taxon>Bacillati</taxon>
        <taxon>Actinomycetota</taxon>
        <taxon>Actinomycetes</taxon>
        <taxon>Mycobacteriales</taxon>
        <taxon>Nocardiaceae</taxon>
        <taxon>Nocardia</taxon>
    </lineage>
</organism>
<evidence type="ECO:0000313" key="1">
    <source>
        <dbReference type="EMBL" id="RDI61716.1"/>
    </source>
</evidence>
<dbReference type="AlphaFoldDB" id="A0A370HT66"/>
<dbReference type="RefSeq" id="WP_068008161.1">
    <property type="nucleotide sequence ID" value="NZ_QQBC01000013.1"/>
</dbReference>
<accession>A0A370HT66</accession>
<dbReference type="Proteomes" id="UP000254869">
    <property type="component" value="Unassembled WGS sequence"/>
</dbReference>
<proteinExistence type="predicted"/>
<comment type="caution">
    <text evidence="1">The sequence shown here is derived from an EMBL/GenBank/DDBJ whole genome shotgun (WGS) entry which is preliminary data.</text>
</comment>
<name>A0A370HT66_9NOCA</name>
<evidence type="ECO:0008006" key="3">
    <source>
        <dbReference type="Google" id="ProtNLM"/>
    </source>
</evidence>
<protein>
    <recommendedName>
        <fullName evidence="3">mRNA interferase MazF</fullName>
    </recommendedName>
</protein>
<reference evidence="1 2" key="1">
    <citation type="submission" date="2018-07" db="EMBL/GenBank/DDBJ databases">
        <title>Genomic Encyclopedia of Type Strains, Phase IV (KMG-IV): sequencing the most valuable type-strain genomes for metagenomic binning, comparative biology and taxonomic classification.</title>
        <authorList>
            <person name="Goeker M."/>
        </authorList>
    </citation>
    <scope>NUCLEOTIDE SEQUENCE [LARGE SCALE GENOMIC DNA]</scope>
    <source>
        <strain evidence="1 2">DSM 44290</strain>
    </source>
</reference>
<dbReference type="EMBL" id="QQBC01000013">
    <property type="protein sequence ID" value="RDI61716.1"/>
    <property type="molecule type" value="Genomic_DNA"/>
</dbReference>